<name>A0ABW7XIF3_9MICO</name>
<dbReference type="Proteomes" id="UP001611580">
    <property type="component" value="Unassembled WGS sequence"/>
</dbReference>
<dbReference type="RefSeq" id="WP_036971049.1">
    <property type="nucleotide sequence ID" value="NZ_JBIRYI010000005.1"/>
</dbReference>
<sequence>MTETPNAPAVEGTVQDPQANVVAIVGFVLAFVAPPIGIILSAIAVSKAGKTGIDSKLAKWGLALSIIFTVLYLIFVALGVVAALSLPAGSGA</sequence>
<accession>A0ABW7XIF3</accession>
<keyword evidence="3" id="KW-1185">Reference proteome</keyword>
<evidence type="ECO:0000313" key="2">
    <source>
        <dbReference type="EMBL" id="MFI2487303.1"/>
    </source>
</evidence>
<reference evidence="2 3" key="1">
    <citation type="submission" date="2024-10" db="EMBL/GenBank/DDBJ databases">
        <title>The Natural Products Discovery Center: Release of the First 8490 Sequenced Strains for Exploring Actinobacteria Biosynthetic Diversity.</title>
        <authorList>
            <person name="Kalkreuter E."/>
            <person name="Kautsar S.A."/>
            <person name="Yang D."/>
            <person name="Bader C.D."/>
            <person name="Teijaro C.N."/>
            <person name="Fluegel L."/>
            <person name="Davis C.M."/>
            <person name="Simpson J.R."/>
            <person name="Lauterbach L."/>
            <person name="Steele A.D."/>
            <person name="Gui C."/>
            <person name="Meng S."/>
            <person name="Li G."/>
            <person name="Viehrig K."/>
            <person name="Ye F."/>
            <person name="Su P."/>
            <person name="Kiefer A.F."/>
            <person name="Nichols A."/>
            <person name="Cepeda A.J."/>
            <person name="Yan W."/>
            <person name="Fan B."/>
            <person name="Jiang Y."/>
            <person name="Adhikari A."/>
            <person name="Zheng C.-J."/>
            <person name="Schuster L."/>
            <person name="Cowan T.M."/>
            <person name="Smanski M.J."/>
            <person name="Chevrette M.G."/>
            <person name="De Carvalho L.P.S."/>
            <person name="Shen B."/>
        </authorList>
    </citation>
    <scope>NUCLEOTIDE SEQUENCE [LARGE SCALE GENOMIC DNA]</scope>
    <source>
        <strain evidence="2 3">NPDC019481</strain>
    </source>
</reference>
<keyword evidence="1" id="KW-0812">Transmembrane</keyword>
<protein>
    <recommendedName>
        <fullName evidence="4">DUF4190 domain-containing protein</fullName>
    </recommendedName>
</protein>
<proteinExistence type="predicted"/>
<keyword evidence="1" id="KW-0472">Membrane</keyword>
<keyword evidence="1" id="KW-1133">Transmembrane helix</keyword>
<comment type="caution">
    <text evidence="2">The sequence shown here is derived from an EMBL/GenBank/DDBJ whole genome shotgun (WGS) entry which is preliminary data.</text>
</comment>
<gene>
    <name evidence="2" type="ORF">ACH47X_10370</name>
</gene>
<organism evidence="2 3">
    <name type="scientific">Promicromonospora kroppenstedtii</name>
    <dbReference type="NCBI Taxonomy" id="440482"/>
    <lineage>
        <taxon>Bacteria</taxon>
        <taxon>Bacillati</taxon>
        <taxon>Actinomycetota</taxon>
        <taxon>Actinomycetes</taxon>
        <taxon>Micrococcales</taxon>
        <taxon>Promicromonosporaceae</taxon>
        <taxon>Promicromonospora</taxon>
    </lineage>
</organism>
<dbReference type="EMBL" id="JBIRYI010000005">
    <property type="protein sequence ID" value="MFI2487303.1"/>
    <property type="molecule type" value="Genomic_DNA"/>
</dbReference>
<evidence type="ECO:0008006" key="4">
    <source>
        <dbReference type="Google" id="ProtNLM"/>
    </source>
</evidence>
<evidence type="ECO:0000256" key="1">
    <source>
        <dbReference type="SAM" id="Phobius"/>
    </source>
</evidence>
<evidence type="ECO:0000313" key="3">
    <source>
        <dbReference type="Proteomes" id="UP001611580"/>
    </source>
</evidence>
<feature type="transmembrane region" description="Helical" evidence="1">
    <location>
        <begin position="57"/>
        <end position="86"/>
    </location>
</feature>
<feature type="transmembrane region" description="Helical" evidence="1">
    <location>
        <begin position="20"/>
        <end position="45"/>
    </location>
</feature>